<dbReference type="OrthoDB" id="5810718at2759"/>
<dbReference type="AlphaFoldDB" id="A0A811LH05"/>
<organism evidence="1 2">
    <name type="scientific">Bursaphelenchus okinawaensis</name>
    <dbReference type="NCBI Taxonomy" id="465554"/>
    <lineage>
        <taxon>Eukaryota</taxon>
        <taxon>Metazoa</taxon>
        <taxon>Ecdysozoa</taxon>
        <taxon>Nematoda</taxon>
        <taxon>Chromadorea</taxon>
        <taxon>Rhabditida</taxon>
        <taxon>Tylenchina</taxon>
        <taxon>Tylenchomorpha</taxon>
        <taxon>Aphelenchoidea</taxon>
        <taxon>Aphelenchoididae</taxon>
        <taxon>Bursaphelenchus</taxon>
    </lineage>
</organism>
<keyword evidence="2" id="KW-1185">Reference proteome</keyword>
<gene>
    <name evidence="1" type="ORF">BOKJ2_LOCUS12189</name>
</gene>
<name>A0A811LH05_9BILA</name>
<accession>A0A811LH05</accession>
<dbReference type="Proteomes" id="UP000783686">
    <property type="component" value="Unassembled WGS sequence"/>
</dbReference>
<dbReference type="Proteomes" id="UP000614601">
    <property type="component" value="Unassembled WGS sequence"/>
</dbReference>
<dbReference type="EMBL" id="CAJFDH010000006">
    <property type="protein sequence ID" value="CAD5227470.1"/>
    <property type="molecule type" value="Genomic_DNA"/>
</dbReference>
<reference evidence="1" key="1">
    <citation type="submission" date="2020-09" db="EMBL/GenBank/DDBJ databases">
        <authorList>
            <person name="Kikuchi T."/>
        </authorList>
    </citation>
    <scope>NUCLEOTIDE SEQUENCE</scope>
    <source>
        <strain evidence="1">SH1</strain>
    </source>
</reference>
<comment type="caution">
    <text evidence="1">The sequence shown here is derived from an EMBL/GenBank/DDBJ whole genome shotgun (WGS) entry which is preliminary data.</text>
</comment>
<sequence>MYPLFEGNVDVQNDNFTYSISESCFEIQLNVVKSDDVANLSVNVKPEDDDGYELLVSYGVVVNGTGNYVDFDLWKVEEQVFSLPLSSTENQIKLEVEVHEILSSKSIDKPGPHRNFRVLTKNGELYVNATWLKENVGGSLFSDWYLRECQGESTVVPTNIGENELEILLKAVCSYSRIIVTKRSFDVLLDVAWNFKMVYLLRAIEHYLQQARSVHNMEKLIFAYKYKFAMLATAILAPLDSLERRKEALYGYLEEKSLTEIPHELLEMLDL</sequence>
<protein>
    <submittedName>
        <fullName evidence="1">Uncharacterized protein</fullName>
    </submittedName>
</protein>
<evidence type="ECO:0000313" key="1">
    <source>
        <dbReference type="EMBL" id="CAD5227470.1"/>
    </source>
</evidence>
<evidence type="ECO:0000313" key="2">
    <source>
        <dbReference type="Proteomes" id="UP000614601"/>
    </source>
</evidence>
<dbReference type="EMBL" id="CAJFCW020000006">
    <property type="protein sequence ID" value="CAG9123272.1"/>
    <property type="molecule type" value="Genomic_DNA"/>
</dbReference>
<proteinExistence type="predicted"/>